<dbReference type="PANTHER" id="PTHR19232">
    <property type="entry name" value="CENTROCORTIN FAMILY MEMBER"/>
    <property type="match status" value="1"/>
</dbReference>
<dbReference type="Proteomes" id="UP000438429">
    <property type="component" value="Unassembled WGS sequence"/>
</dbReference>
<evidence type="ECO:0000313" key="5">
    <source>
        <dbReference type="EMBL" id="KAF0025626.1"/>
    </source>
</evidence>
<feature type="region of interest" description="Disordered" evidence="4">
    <location>
        <begin position="417"/>
        <end position="440"/>
    </location>
</feature>
<evidence type="ECO:0008006" key="7">
    <source>
        <dbReference type="Google" id="ProtNLM"/>
    </source>
</evidence>
<protein>
    <recommendedName>
        <fullName evidence="7">Cerebellar degeneration-related protein 2-like</fullName>
    </recommendedName>
</protein>
<name>A0A6A4RSI2_SCOMX</name>
<comment type="caution">
    <text evidence="5">The sequence shown here is derived from an EMBL/GenBank/DDBJ whole genome shotgun (WGS) entry which is preliminary data.</text>
</comment>
<reference evidence="5 6" key="1">
    <citation type="submission" date="2019-06" db="EMBL/GenBank/DDBJ databases">
        <title>Draft genomes of female and male turbot (Scophthalmus maximus).</title>
        <authorList>
            <person name="Xu H."/>
            <person name="Xu X.-W."/>
            <person name="Shao C."/>
            <person name="Chen S."/>
        </authorList>
    </citation>
    <scope>NUCLEOTIDE SEQUENCE [LARGE SCALE GENOMIC DNA]</scope>
    <source>
        <strain evidence="5">Ysfricsl-2016a</strain>
        <tissue evidence="5">Blood</tissue>
    </source>
</reference>
<feature type="compositionally biased region" description="Basic and acidic residues" evidence="4">
    <location>
        <begin position="1"/>
        <end position="16"/>
    </location>
</feature>
<feature type="coiled-coil region" evidence="3">
    <location>
        <begin position="251"/>
        <end position="309"/>
    </location>
</feature>
<evidence type="ECO:0000256" key="2">
    <source>
        <dbReference type="ARBA" id="ARBA00023054"/>
    </source>
</evidence>
<dbReference type="InterPro" id="IPR026079">
    <property type="entry name" value="CDR2"/>
</dbReference>
<accession>A0A6A4RSI2</accession>
<evidence type="ECO:0000313" key="6">
    <source>
        <dbReference type="Proteomes" id="UP000438429"/>
    </source>
</evidence>
<comment type="similarity">
    <text evidence="1">Belongs to the CDR2 family.</text>
</comment>
<gene>
    <name evidence="5" type="ORF">F2P81_022507</name>
</gene>
<dbReference type="AlphaFoldDB" id="A0A6A4RSI2"/>
<proteinExistence type="inferred from homology"/>
<evidence type="ECO:0000256" key="4">
    <source>
        <dbReference type="SAM" id="MobiDB-lite"/>
    </source>
</evidence>
<evidence type="ECO:0000256" key="1">
    <source>
        <dbReference type="ARBA" id="ARBA00009019"/>
    </source>
</evidence>
<dbReference type="EMBL" id="VEVO01000020">
    <property type="protein sequence ID" value="KAF0025626.1"/>
    <property type="molecule type" value="Genomic_DNA"/>
</dbReference>
<feature type="region of interest" description="Disordered" evidence="4">
    <location>
        <begin position="219"/>
        <end position="246"/>
    </location>
</feature>
<keyword evidence="2 3" id="KW-0175">Coiled coil</keyword>
<feature type="region of interest" description="Disordered" evidence="4">
    <location>
        <begin position="187"/>
        <end position="207"/>
    </location>
</feature>
<organism evidence="5 6">
    <name type="scientific">Scophthalmus maximus</name>
    <name type="common">Turbot</name>
    <name type="synonym">Psetta maxima</name>
    <dbReference type="NCBI Taxonomy" id="52904"/>
    <lineage>
        <taxon>Eukaryota</taxon>
        <taxon>Metazoa</taxon>
        <taxon>Chordata</taxon>
        <taxon>Craniata</taxon>
        <taxon>Vertebrata</taxon>
        <taxon>Euteleostomi</taxon>
        <taxon>Actinopterygii</taxon>
        <taxon>Neopterygii</taxon>
        <taxon>Teleostei</taxon>
        <taxon>Neoteleostei</taxon>
        <taxon>Acanthomorphata</taxon>
        <taxon>Carangaria</taxon>
        <taxon>Pleuronectiformes</taxon>
        <taxon>Pleuronectoidei</taxon>
        <taxon>Scophthalmidae</taxon>
        <taxon>Scophthalmus</taxon>
    </lineage>
</organism>
<dbReference type="PANTHER" id="PTHR19232:SF1">
    <property type="entry name" value="CEREBELLAR DEGENERATION-RELATED PROTEIN 2"/>
    <property type="match status" value="1"/>
</dbReference>
<sequence length="501" mass="56991">MCRQEEKEHETQRREEEESSSSLVLVFNGPCHGNQTDGCFYFEIKRRKRSLVAAEVPSALIASVCPGDERTPVPAADLQLAAELGKTLLERNRELEQGLQQMYCNNQEQLQEIEYLTKQVELLRQVNDQHAKVYEQLDVSARELEQSNHKLVLDNRTAQQKIQGLTETVEQLQTQVEELQHQVEELMLSPRPQKAPRGDGWSTRSSQSVSCLKELQNTLQHDHDAEEPSDDPESSDVSWREDEQASLRQSLRSLQTQFAGERARREEASREAELLAGENAALEQQLVGMGRCQARVLELEREAEELRQLWKSESSKRSRRPDVLHSLLSDSLFLHPEEEGEGDAAAGRSPWVLKRWGHERPMKAPQTPASPDRVYDHECSCVRRAEVVKYRGISLLNEVDAQYSALQVKYDDLLRRCHPGPQGAEQEDGQEDGQSHKSVQTPSLAAACPGLTDVEDFEGDFHQPEYKELFREIFSCIQKTKEDLIENRGRPPAGDALPAYH</sequence>
<evidence type="ECO:0000256" key="3">
    <source>
        <dbReference type="SAM" id="Coils"/>
    </source>
</evidence>
<feature type="region of interest" description="Disordered" evidence="4">
    <location>
        <begin position="1"/>
        <end position="21"/>
    </location>
</feature>